<evidence type="ECO:0000313" key="1">
    <source>
        <dbReference type="EMBL" id="SDZ50756.1"/>
    </source>
</evidence>
<sequence>MPSTDSTMSRERVRTAKAAYQDLRERRFDHVRQVSGEESAPREWSDDAEQALLECREMQARQDWLAYAPEGPTEWWPGGWRIRRDTGVIHREGGAGGLGVWPTRDAAKQYVQDQVAGYDPSGSARAPLLWQAQVEWCAVRDDPTRYQGKLNAPVIALDEDFWVAHQV</sequence>
<proteinExistence type="predicted"/>
<reference evidence="2" key="1">
    <citation type="submission" date="2016-10" db="EMBL/GenBank/DDBJ databases">
        <authorList>
            <person name="Varghese N."/>
            <person name="Submissions S."/>
        </authorList>
    </citation>
    <scope>NUCLEOTIDE SEQUENCE [LARGE SCALE GENOMIC DNA]</scope>
    <source>
        <strain evidence="2">CGMCC 4.3530</strain>
    </source>
</reference>
<dbReference type="OrthoDB" id="9982389at2"/>
<dbReference type="EMBL" id="FNOK01000086">
    <property type="protein sequence ID" value="SDZ50756.1"/>
    <property type="molecule type" value="Genomic_DNA"/>
</dbReference>
<dbReference type="AlphaFoldDB" id="A0A1H3TKL5"/>
<evidence type="ECO:0000313" key="2">
    <source>
        <dbReference type="Proteomes" id="UP000199529"/>
    </source>
</evidence>
<keyword evidence="2" id="KW-1185">Reference proteome</keyword>
<accession>A0A1H3TKL5</accession>
<dbReference type="RefSeq" id="WP_093278188.1">
    <property type="nucleotide sequence ID" value="NZ_FNOK01000086.1"/>
</dbReference>
<organism evidence="1 2">
    <name type="scientific">Saccharopolyspora shandongensis</name>
    <dbReference type="NCBI Taxonomy" id="418495"/>
    <lineage>
        <taxon>Bacteria</taxon>
        <taxon>Bacillati</taxon>
        <taxon>Actinomycetota</taxon>
        <taxon>Actinomycetes</taxon>
        <taxon>Pseudonocardiales</taxon>
        <taxon>Pseudonocardiaceae</taxon>
        <taxon>Saccharopolyspora</taxon>
    </lineage>
</organism>
<protein>
    <submittedName>
        <fullName evidence="1">Uncharacterized protein</fullName>
    </submittedName>
</protein>
<dbReference type="Proteomes" id="UP000199529">
    <property type="component" value="Unassembled WGS sequence"/>
</dbReference>
<name>A0A1H3TKL5_9PSEU</name>
<dbReference type="STRING" id="418495.SAMN05216215_108614"/>
<gene>
    <name evidence="1" type="ORF">SAMN05216215_108614</name>
</gene>